<dbReference type="InterPro" id="IPR006127">
    <property type="entry name" value="ZnuA-like"/>
</dbReference>
<evidence type="ECO:0000313" key="2">
    <source>
        <dbReference type="EMBL" id="SHM43574.1"/>
    </source>
</evidence>
<reference evidence="2 3" key="1">
    <citation type="submission" date="2016-11" db="EMBL/GenBank/DDBJ databases">
        <authorList>
            <person name="Jaros S."/>
            <person name="Januszkiewicz K."/>
            <person name="Wedrychowicz H."/>
        </authorList>
    </citation>
    <scope>NUCLEOTIDE SEQUENCE [LARGE SCALE GENOMIC DNA]</scope>
    <source>
        <strain evidence="2 3">DSM 16010</strain>
    </source>
</reference>
<dbReference type="EMBL" id="FRCF01000011">
    <property type="protein sequence ID" value="SHM43574.1"/>
    <property type="molecule type" value="Genomic_DNA"/>
</dbReference>
<dbReference type="SUPFAM" id="SSF53807">
    <property type="entry name" value="Helical backbone' metal receptor"/>
    <property type="match status" value="1"/>
</dbReference>
<dbReference type="Gene3D" id="3.40.50.1980">
    <property type="entry name" value="Nitrogenase molybdenum iron protein domain"/>
    <property type="match status" value="2"/>
</dbReference>
<evidence type="ECO:0000256" key="1">
    <source>
        <dbReference type="SAM" id="SignalP"/>
    </source>
</evidence>
<dbReference type="RefSeq" id="WP_072710569.1">
    <property type="nucleotide sequence ID" value="NZ_FRCF01000011.1"/>
</dbReference>
<dbReference type="PROSITE" id="PS51257">
    <property type="entry name" value="PROKAR_LIPOPROTEIN"/>
    <property type="match status" value="1"/>
</dbReference>
<dbReference type="OrthoDB" id="9810636at2"/>
<proteinExistence type="predicted"/>
<accession>A0A1M7IRZ7</accession>
<dbReference type="PANTHER" id="PTHR42953:SF8">
    <property type="entry name" value="ZINT DOMAIN-CONTAINING PROTEIN"/>
    <property type="match status" value="1"/>
</dbReference>
<dbReference type="AlphaFoldDB" id="A0A1M7IRZ7"/>
<evidence type="ECO:0000313" key="3">
    <source>
        <dbReference type="Proteomes" id="UP000184206"/>
    </source>
</evidence>
<keyword evidence="3" id="KW-1185">Reference proteome</keyword>
<name>A0A1M7IRZ7_9BACL</name>
<dbReference type="Pfam" id="PF01297">
    <property type="entry name" value="ZnuA"/>
    <property type="match status" value="1"/>
</dbReference>
<keyword evidence="1" id="KW-0732">Signal</keyword>
<dbReference type="GO" id="GO:0046872">
    <property type="term" value="F:metal ion binding"/>
    <property type="evidence" value="ECO:0007669"/>
    <property type="project" value="InterPro"/>
</dbReference>
<sequence>MRNIKLITMLTLLIVIISACGEAESPGENPELTIYTTVYPLEYIVGEIGQETVDVSSVFPPGVDGHSYEPSMQEMTGYADGDGFFYVGGVMEAFSDSIAIALSGEDVHLVGLSDHETLFQRHTHDEAADVDAGDLLIEGAGHHYHTGDTIELNASYDAGPNHFHWYTRASVDDEWSEVTGQYQDELEIEATHDVGQVKVAQFDDNHDVMAESEPVDIVIDDHDEGQEGQVEDTHTHNDEDVTIEGLAGHYHTGDLVVLTVSADESYDELQWYTMSNDSDAWEESGQSGESFEGEANDALQMVKVELLDENGNIISRSNPVEILIDDHDDIDPHIWVDPIKMIEVGEIVLEEMIALNPENESSYRENFEALKVNMETLDQAFDDTLNDGSEKHIIVPHAAFGYWDKYGIEQIPVTGYTMTDEPSQSQLAGLIDTVREYDLDYVLHEQNSTNTIAEVIQNEIGAEAEMIHNMEVRTEEDISNDEDYISLMQRNLEVLEKVTD</sequence>
<dbReference type="Proteomes" id="UP000184206">
    <property type="component" value="Unassembled WGS sequence"/>
</dbReference>
<feature type="chain" id="PRO_5039692588" evidence="1">
    <location>
        <begin position="22"/>
        <end position="500"/>
    </location>
</feature>
<dbReference type="GO" id="GO:0030001">
    <property type="term" value="P:metal ion transport"/>
    <property type="evidence" value="ECO:0007669"/>
    <property type="project" value="InterPro"/>
</dbReference>
<dbReference type="InterPro" id="IPR050492">
    <property type="entry name" value="Bact_metal-bind_prot9"/>
</dbReference>
<protein>
    <submittedName>
        <fullName evidence="2">Zinc transport system substrate-binding protein</fullName>
    </submittedName>
</protein>
<dbReference type="PANTHER" id="PTHR42953">
    <property type="entry name" value="HIGH-AFFINITY ZINC UPTAKE SYSTEM PROTEIN ZNUA-RELATED"/>
    <property type="match status" value="1"/>
</dbReference>
<gene>
    <name evidence="2" type="ORF">SAMN02745189_02143</name>
</gene>
<organism evidence="2 3">
    <name type="scientific">Lacicoccus alkaliphilus DSM 16010</name>
    <dbReference type="NCBI Taxonomy" id="1123231"/>
    <lineage>
        <taxon>Bacteria</taxon>
        <taxon>Bacillati</taxon>
        <taxon>Bacillota</taxon>
        <taxon>Bacilli</taxon>
        <taxon>Bacillales</taxon>
        <taxon>Salinicoccaceae</taxon>
        <taxon>Lacicoccus</taxon>
    </lineage>
</organism>
<dbReference type="STRING" id="1123231.SAMN02745189_02143"/>
<feature type="signal peptide" evidence="1">
    <location>
        <begin position="1"/>
        <end position="21"/>
    </location>
</feature>